<proteinExistence type="predicted"/>
<protein>
    <recommendedName>
        <fullName evidence="3">Extracellular solute-binding protein</fullName>
    </recommendedName>
</protein>
<organism evidence="1 2">
    <name type="scientific">Kibdelosporangium aridum</name>
    <dbReference type="NCBI Taxonomy" id="2030"/>
    <lineage>
        <taxon>Bacteria</taxon>
        <taxon>Bacillati</taxon>
        <taxon>Actinomycetota</taxon>
        <taxon>Actinomycetes</taxon>
        <taxon>Pseudonocardiales</taxon>
        <taxon>Pseudonocardiaceae</taxon>
        <taxon>Kibdelosporangium</taxon>
    </lineage>
</organism>
<gene>
    <name evidence="1" type="ORF">SAMN05661093_09805</name>
</gene>
<dbReference type="AlphaFoldDB" id="A0A1W2FWQ0"/>
<keyword evidence="2" id="KW-1185">Reference proteome</keyword>
<accession>A0A1W2FWQ0</accession>
<dbReference type="Proteomes" id="UP000192674">
    <property type="component" value="Unassembled WGS sequence"/>
</dbReference>
<dbReference type="EMBL" id="FWXV01000013">
    <property type="protein sequence ID" value="SMD26224.1"/>
    <property type="molecule type" value="Genomic_DNA"/>
</dbReference>
<evidence type="ECO:0000313" key="2">
    <source>
        <dbReference type="Proteomes" id="UP000192674"/>
    </source>
</evidence>
<evidence type="ECO:0008006" key="3">
    <source>
        <dbReference type="Google" id="ProtNLM"/>
    </source>
</evidence>
<dbReference type="OrthoDB" id="5418945at2"/>
<evidence type="ECO:0000313" key="1">
    <source>
        <dbReference type="EMBL" id="SMD26224.1"/>
    </source>
</evidence>
<dbReference type="RefSeq" id="WP_084433992.1">
    <property type="nucleotide sequence ID" value="NZ_FWXV01000013.1"/>
</dbReference>
<reference evidence="1 2" key="1">
    <citation type="submission" date="2017-04" db="EMBL/GenBank/DDBJ databases">
        <authorList>
            <person name="Afonso C.L."/>
            <person name="Miller P.J."/>
            <person name="Scott M.A."/>
            <person name="Spackman E."/>
            <person name="Goraichik I."/>
            <person name="Dimitrov K.M."/>
            <person name="Suarez D.L."/>
            <person name="Swayne D.E."/>
        </authorList>
    </citation>
    <scope>NUCLEOTIDE SEQUENCE [LARGE SCALE GENOMIC DNA]</scope>
    <source>
        <strain evidence="1 2">DSM 43828</strain>
    </source>
</reference>
<sequence>MKRRLSIVLAAVLLVAVVVVIVLDQQGEGVAEPQPVRGVIGSEKQAFFHDQRVIDAFAKHGLRVEVDTAGSRQIATTVDLAKYEFVFPSSSPAAQRIQRDRKITAGYTPFQSPIAVATFEPIVQLLKANGVVRGDIGGGQLDVAKYLEFAKSGTRWDQLPGNTVFPARKNMLITTTDPRDSNSASMYLAIMSFVANGNAVVSTEEAQNRLLPQLTKLFLDQGYTQNSTEGPFEDYLAAGMGKTPLALIYESQFLDRQLRGDGSVRPDMRMLYTAPTVFSKHTLVPLSPNGDRVGQLLTTDPELVRLAAMFGFRPNDSQAFRTVLTEKGVPVPAELVDIIEPPSYETLERMLDAIGRQYR</sequence>
<name>A0A1W2FWQ0_KIBAR</name>